<dbReference type="OrthoDB" id="206201at2759"/>
<evidence type="ECO:0000256" key="1">
    <source>
        <dbReference type="ARBA" id="ARBA00004613"/>
    </source>
</evidence>
<dbReference type="PANTHER" id="PTHR22702:SF1">
    <property type="entry name" value="PROTEASE-ASSOCIATED DOMAIN-CONTAINING PROTEIN 1"/>
    <property type="match status" value="1"/>
</dbReference>
<keyword evidence="5" id="KW-0812">Transmembrane</keyword>
<dbReference type="InParanoid" id="A0A2J7PED4"/>
<keyword evidence="3" id="KW-0732">Signal</keyword>
<protein>
    <submittedName>
        <fullName evidence="7">PRADC1-like protein</fullName>
    </submittedName>
</protein>
<keyword evidence="8" id="KW-1185">Reference proteome</keyword>
<reference evidence="7 8" key="1">
    <citation type="submission" date="2017-12" db="EMBL/GenBank/DDBJ databases">
        <title>Hemimetabolous genomes reveal molecular basis of termite eusociality.</title>
        <authorList>
            <person name="Harrison M.C."/>
            <person name="Jongepier E."/>
            <person name="Robertson H.M."/>
            <person name="Arning N."/>
            <person name="Bitard-Feildel T."/>
            <person name="Chao H."/>
            <person name="Childers C.P."/>
            <person name="Dinh H."/>
            <person name="Doddapaneni H."/>
            <person name="Dugan S."/>
            <person name="Gowin J."/>
            <person name="Greiner C."/>
            <person name="Han Y."/>
            <person name="Hu H."/>
            <person name="Hughes D.S.T."/>
            <person name="Huylmans A.-K."/>
            <person name="Kemena C."/>
            <person name="Kremer L.P.M."/>
            <person name="Lee S.L."/>
            <person name="Lopez-Ezquerra A."/>
            <person name="Mallet L."/>
            <person name="Monroy-Kuhn J.M."/>
            <person name="Moser A."/>
            <person name="Murali S.C."/>
            <person name="Muzny D.M."/>
            <person name="Otani S."/>
            <person name="Piulachs M.-D."/>
            <person name="Poelchau M."/>
            <person name="Qu J."/>
            <person name="Schaub F."/>
            <person name="Wada-Katsumata A."/>
            <person name="Worley K.C."/>
            <person name="Xie Q."/>
            <person name="Ylla G."/>
            <person name="Poulsen M."/>
            <person name="Gibbs R.A."/>
            <person name="Schal C."/>
            <person name="Richards S."/>
            <person name="Belles X."/>
            <person name="Korb J."/>
            <person name="Bornberg-Bauer E."/>
        </authorList>
    </citation>
    <scope>NUCLEOTIDE SEQUENCE [LARGE SCALE GENOMIC DNA]</scope>
    <source>
        <tissue evidence="7">Whole body</tissue>
    </source>
</reference>
<evidence type="ECO:0000256" key="4">
    <source>
        <dbReference type="ARBA" id="ARBA00023180"/>
    </source>
</evidence>
<dbReference type="Gene3D" id="3.50.30.30">
    <property type="match status" value="1"/>
</dbReference>
<dbReference type="SUPFAM" id="SSF52025">
    <property type="entry name" value="PA domain"/>
    <property type="match status" value="1"/>
</dbReference>
<dbReference type="FunFam" id="3.50.30.30:FF:000017">
    <property type="entry name" value="Protease-associated domain-containing protein 1"/>
    <property type="match status" value="1"/>
</dbReference>
<feature type="domain" description="PA" evidence="6">
    <location>
        <begin position="92"/>
        <end position="177"/>
    </location>
</feature>
<accession>A0A2J7PED4</accession>
<evidence type="ECO:0000259" key="6">
    <source>
        <dbReference type="Pfam" id="PF02225"/>
    </source>
</evidence>
<keyword evidence="4" id="KW-0325">Glycoprotein</keyword>
<name>A0A2J7PED4_9NEOP</name>
<dbReference type="InterPro" id="IPR003137">
    <property type="entry name" value="PA_domain"/>
</dbReference>
<evidence type="ECO:0000313" key="7">
    <source>
        <dbReference type="EMBL" id="PNF14687.1"/>
    </source>
</evidence>
<sequence>MNTFASITAVIMSFNVNILFLGVFLFQQFLPMVNTVANNLHTYDGVSSIDIIGADVFFEITEPEELGYTYRIRPAKDFGVPLNESFSGRGIPLVPVEPACGCGWPHNAEELEGSVALVERGECSFLSKTVKAEEVGARAIIVANQDPESDEFYIEMTDDNTFREIHIPAGFLLGKNGYMIRKTLERLQRRYALINIPVNLTYVPVNKINQPPWLGW</sequence>
<evidence type="ECO:0000256" key="2">
    <source>
        <dbReference type="ARBA" id="ARBA00022525"/>
    </source>
</evidence>
<dbReference type="Proteomes" id="UP000235965">
    <property type="component" value="Unassembled WGS sequence"/>
</dbReference>
<evidence type="ECO:0000256" key="5">
    <source>
        <dbReference type="SAM" id="Phobius"/>
    </source>
</evidence>
<keyword evidence="5" id="KW-0472">Membrane</keyword>
<dbReference type="GO" id="GO:0005576">
    <property type="term" value="C:extracellular region"/>
    <property type="evidence" value="ECO:0007669"/>
    <property type="project" value="UniProtKB-SubCell"/>
</dbReference>
<dbReference type="AlphaFoldDB" id="A0A2J7PED4"/>
<evidence type="ECO:0000313" key="8">
    <source>
        <dbReference type="Proteomes" id="UP000235965"/>
    </source>
</evidence>
<evidence type="ECO:0000256" key="3">
    <source>
        <dbReference type="ARBA" id="ARBA00022729"/>
    </source>
</evidence>
<proteinExistence type="predicted"/>
<dbReference type="EMBL" id="NEVH01026101">
    <property type="protein sequence ID" value="PNF14687.1"/>
    <property type="molecule type" value="Genomic_DNA"/>
</dbReference>
<keyword evidence="5" id="KW-1133">Transmembrane helix</keyword>
<gene>
    <name evidence="7" type="ORF">B7P43_G10259</name>
</gene>
<dbReference type="FunCoup" id="A0A2J7PED4">
    <property type="interactions" value="55"/>
</dbReference>
<organism evidence="7 8">
    <name type="scientific">Cryptotermes secundus</name>
    <dbReference type="NCBI Taxonomy" id="105785"/>
    <lineage>
        <taxon>Eukaryota</taxon>
        <taxon>Metazoa</taxon>
        <taxon>Ecdysozoa</taxon>
        <taxon>Arthropoda</taxon>
        <taxon>Hexapoda</taxon>
        <taxon>Insecta</taxon>
        <taxon>Pterygota</taxon>
        <taxon>Neoptera</taxon>
        <taxon>Polyneoptera</taxon>
        <taxon>Dictyoptera</taxon>
        <taxon>Blattodea</taxon>
        <taxon>Blattoidea</taxon>
        <taxon>Termitoidae</taxon>
        <taxon>Kalotermitidae</taxon>
        <taxon>Cryptotermitinae</taxon>
        <taxon>Cryptotermes</taxon>
    </lineage>
</organism>
<dbReference type="PANTHER" id="PTHR22702">
    <property type="entry name" value="PROTEASE-ASSOCIATED DOMAIN-CONTAINING PROTEIN"/>
    <property type="match status" value="1"/>
</dbReference>
<comment type="subcellular location">
    <subcellularLocation>
        <location evidence="1">Secreted</location>
    </subcellularLocation>
</comment>
<keyword evidence="2" id="KW-0964">Secreted</keyword>
<dbReference type="InterPro" id="IPR046450">
    <property type="entry name" value="PA_dom_sf"/>
</dbReference>
<feature type="transmembrane region" description="Helical" evidence="5">
    <location>
        <begin position="6"/>
        <end position="26"/>
    </location>
</feature>
<dbReference type="Pfam" id="PF02225">
    <property type="entry name" value="PA"/>
    <property type="match status" value="1"/>
</dbReference>
<comment type="caution">
    <text evidence="7">The sequence shown here is derived from an EMBL/GenBank/DDBJ whole genome shotgun (WGS) entry which is preliminary data.</text>
</comment>